<organism evidence="2 3">
    <name type="scientific">Agrilutibacter solisilvae</name>
    <dbReference type="NCBI Taxonomy" id="2763317"/>
    <lineage>
        <taxon>Bacteria</taxon>
        <taxon>Pseudomonadati</taxon>
        <taxon>Pseudomonadota</taxon>
        <taxon>Gammaproteobacteria</taxon>
        <taxon>Lysobacterales</taxon>
        <taxon>Lysobacteraceae</taxon>
        <taxon>Agrilutibacter</taxon>
    </lineage>
</organism>
<evidence type="ECO:0000256" key="1">
    <source>
        <dbReference type="SAM" id="MobiDB-lite"/>
    </source>
</evidence>
<sequence length="255" mass="28055">MQASLVDVDVIDRDRGDWLEQFRHRGQPWIAGEPGHRYAVRLTNSSGERVLVVLSIDGVNAVTGQTAHPSQAGYVLEPWQSTEINGWRKSMDDVAQFVFTDLPDSYAARTGRPDNVGVIGVAVFTEARTYYYPQPAPIYQPRNAPGTYERDAAASDGAAAPPSAASSARADKAIAREEARQQSLGTGHGAREWSPVSHTGFERASRSPAQVTQLRYDDYYALVARGVVPRYRRDRWNEDAPHAFPGGFVADPPGW</sequence>
<name>A0A974Y1B5_9GAMM</name>
<keyword evidence="3" id="KW-1185">Reference proteome</keyword>
<feature type="region of interest" description="Disordered" evidence="1">
    <location>
        <begin position="140"/>
        <end position="208"/>
    </location>
</feature>
<feature type="compositionally biased region" description="Basic and acidic residues" evidence="1">
    <location>
        <begin position="169"/>
        <end position="180"/>
    </location>
</feature>
<reference evidence="2 3" key="1">
    <citation type="submission" date="2021-03" db="EMBL/GenBank/DDBJ databases">
        <title>Lysobacter sp. nov. isolated from soil of gangwondo yeongwol, south Korea.</title>
        <authorList>
            <person name="Kim K.R."/>
            <person name="Kim K.H."/>
            <person name="Jeon C.O."/>
        </authorList>
    </citation>
    <scope>NUCLEOTIDE SEQUENCE [LARGE SCALE GENOMIC DNA]</scope>
    <source>
        <strain evidence="2 3">R19</strain>
    </source>
</reference>
<evidence type="ECO:0000313" key="2">
    <source>
        <dbReference type="EMBL" id="QSX79586.1"/>
    </source>
</evidence>
<dbReference type="Proteomes" id="UP000639274">
    <property type="component" value="Chromosome"/>
</dbReference>
<dbReference type="AlphaFoldDB" id="A0A974Y1B5"/>
<dbReference type="EMBL" id="CP071518">
    <property type="protein sequence ID" value="QSX79586.1"/>
    <property type="molecule type" value="Genomic_DNA"/>
</dbReference>
<dbReference type="KEGG" id="lsf:I8J32_006970"/>
<evidence type="ECO:0000313" key="3">
    <source>
        <dbReference type="Proteomes" id="UP000639274"/>
    </source>
</evidence>
<gene>
    <name evidence="2" type="ORF">I8J32_006970</name>
</gene>
<accession>A0A974Y1B5</accession>
<proteinExistence type="predicted"/>
<protein>
    <submittedName>
        <fullName evidence="2">Uncharacterized protein</fullName>
    </submittedName>
</protein>
<feature type="compositionally biased region" description="Low complexity" evidence="1">
    <location>
        <begin position="154"/>
        <end position="168"/>
    </location>
</feature>